<accession>A0A1X7TQ29</accession>
<dbReference type="STRING" id="400682.A0A1X7TQ29"/>
<dbReference type="OrthoDB" id="413361at2759"/>
<dbReference type="InterPro" id="IPR036397">
    <property type="entry name" value="RNaseH_sf"/>
</dbReference>
<dbReference type="PANTHER" id="PTHR42648:SF28">
    <property type="entry name" value="TRANSPOSON-ENCODED PROTEIN WITH RIBONUCLEASE H-LIKE AND RETROVIRUS ZINC FINGER-LIKE DOMAINS"/>
    <property type="match status" value="1"/>
</dbReference>
<dbReference type="Gene3D" id="3.30.420.10">
    <property type="entry name" value="Ribonuclease H-like superfamily/Ribonuclease H"/>
    <property type="match status" value="1"/>
</dbReference>
<dbReference type="GO" id="GO:0006508">
    <property type="term" value="P:proteolysis"/>
    <property type="evidence" value="ECO:0007669"/>
    <property type="project" value="UniProtKB-KW"/>
</dbReference>
<keyword evidence="1" id="KW-0378">Hydrolase</keyword>
<sequence>MTFQREVLRKYKKFEVPESVGLGDCHEVNALGTWSIKFVSKLPNNKRMIGWMHNVLYVPKLSSNLFSVRESASNGNSTFFGTNCWIRNQRKQLIGVGLPVGKLYRLDGTIQKSNKQSAFTSNEKRESTSIDVWHRRLAHVNIRQLRELCSSADGINIPSNGDRSFCEACIEGKMHRLPHRPLKEIRSTQPPQLIHSDVCGPMQTRSLGGSRYFITFIDDFFRYCRSYFMRHKSEALERFMEFKATVEKRDWKMH</sequence>
<dbReference type="InParanoid" id="A0A1X7TQ29"/>
<evidence type="ECO:0000256" key="1">
    <source>
        <dbReference type="ARBA" id="ARBA00022670"/>
    </source>
</evidence>
<evidence type="ECO:0000313" key="4">
    <source>
        <dbReference type="EnsemblMetazoa" id="Aqu2.1.16905_001"/>
    </source>
</evidence>
<dbReference type="SUPFAM" id="SSF53098">
    <property type="entry name" value="Ribonuclease H-like"/>
    <property type="match status" value="1"/>
</dbReference>
<dbReference type="InterPro" id="IPR012337">
    <property type="entry name" value="RNaseH-like_sf"/>
</dbReference>
<dbReference type="eggNOG" id="KOG0017">
    <property type="taxonomic scope" value="Eukaryota"/>
</dbReference>
<dbReference type="GO" id="GO:0003676">
    <property type="term" value="F:nucleic acid binding"/>
    <property type="evidence" value="ECO:0007669"/>
    <property type="project" value="InterPro"/>
</dbReference>
<dbReference type="GO" id="GO:0008233">
    <property type="term" value="F:peptidase activity"/>
    <property type="evidence" value="ECO:0007669"/>
    <property type="project" value="UniProtKB-KW"/>
</dbReference>
<dbReference type="AlphaFoldDB" id="A0A1X7TQ29"/>
<evidence type="ECO:0000259" key="3">
    <source>
        <dbReference type="Pfam" id="PF22936"/>
    </source>
</evidence>
<evidence type="ECO:0000259" key="2">
    <source>
        <dbReference type="Pfam" id="PF13976"/>
    </source>
</evidence>
<dbReference type="Pfam" id="PF22936">
    <property type="entry name" value="Pol_BBD"/>
    <property type="match status" value="1"/>
</dbReference>
<feature type="domain" description="GAG-pre-integrase" evidence="2">
    <location>
        <begin position="102"/>
        <end position="174"/>
    </location>
</feature>
<dbReference type="EnsemblMetazoa" id="Aqu2.1.16905_001">
    <property type="protein sequence ID" value="Aqu2.1.16905_001"/>
    <property type="gene ID" value="Aqu2.1.16905"/>
</dbReference>
<dbReference type="Pfam" id="PF13976">
    <property type="entry name" value="gag_pre-integrs"/>
    <property type="match status" value="1"/>
</dbReference>
<keyword evidence="1" id="KW-0645">Protease</keyword>
<proteinExistence type="predicted"/>
<name>A0A1X7TQ29_AMPQE</name>
<reference evidence="4" key="1">
    <citation type="submission" date="2017-05" db="UniProtKB">
        <authorList>
            <consortium name="EnsemblMetazoa"/>
        </authorList>
    </citation>
    <scope>IDENTIFICATION</scope>
</reference>
<dbReference type="OMA" id="RECHSTI"/>
<feature type="domain" description="Retrovirus-related Pol polyprotein from transposon TNT 1-94-like beta-barrel" evidence="3">
    <location>
        <begin position="1"/>
        <end position="75"/>
    </location>
</feature>
<dbReference type="InterPro" id="IPR054722">
    <property type="entry name" value="PolX-like_BBD"/>
</dbReference>
<dbReference type="PANTHER" id="PTHR42648">
    <property type="entry name" value="TRANSPOSASE, PUTATIVE-RELATED"/>
    <property type="match status" value="1"/>
</dbReference>
<dbReference type="InterPro" id="IPR039537">
    <property type="entry name" value="Retrotran_Ty1/copia-like"/>
</dbReference>
<protein>
    <submittedName>
        <fullName evidence="4">Uncharacterized protein</fullName>
    </submittedName>
</protein>
<organism evidence="4">
    <name type="scientific">Amphimedon queenslandica</name>
    <name type="common">Sponge</name>
    <dbReference type="NCBI Taxonomy" id="400682"/>
    <lineage>
        <taxon>Eukaryota</taxon>
        <taxon>Metazoa</taxon>
        <taxon>Porifera</taxon>
        <taxon>Demospongiae</taxon>
        <taxon>Heteroscleromorpha</taxon>
        <taxon>Haplosclerida</taxon>
        <taxon>Niphatidae</taxon>
        <taxon>Amphimedon</taxon>
    </lineage>
</organism>
<dbReference type="InterPro" id="IPR025724">
    <property type="entry name" value="GAG-pre-integrase_dom"/>
</dbReference>